<dbReference type="InterPro" id="IPR006311">
    <property type="entry name" value="TAT_signal"/>
</dbReference>
<dbReference type="InterPro" id="IPR006664">
    <property type="entry name" value="OMP_bac"/>
</dbReference>
<proteinExistence type="predicted"/>
<evidence type="ECO:0000313" key="4">
    <source>
        <dbReference type="Proteomes" id="UP000253772"/>
    </source>
</evidence>
<reference evidence="3 4" key="1">
    <citation type="submission" date="2019-03" db="EMBL/GenBank/DDBJ databases">
        <title>Comparative insights into the high quality Complete genome sequence of highly metal resistant Cupriavidus metallidurans strain BS1 isolated from a gold-copper mine.</title>
        <authorList>
            <person name="Mazhar H.S."/>
            <person name="Rensing C."/>
        </authorList>
    </citation>
    <scope>NUCLEOTIDE SEQUENCE [LARGE SCALE GENOMIC DNA]</scope>
    <source>
        <strain evidence="3 4">BS1</strain>
    </source>
</reference>
<accession>A0A132HL84</accession>
<dbReference type="AlphaFoldDB" id="A0A132HL84"/>
<keyword evidence="2" id="KW-0472">Membrane</keyword>
<dbReference type="Gene3D" id="3.30.1330.60">
    <property type="entry name" value="OmpA-like domain"/>
    <property type="match status" value="1"/>
</dbReference>
<dbReference type="EMBL" id="CP037900">
    <property type="protein sequence ID" value="QBP10403.1"/>
    <property type="molecule type" value="Genomic_DNA"/>
</dbReference>
<dbReference type="PROSITE" id="PS51257">
    <property type="entry name" value="PROKAR_LIPOPROTEIN"/>
    <property type="match status" value="1"/>
</dbReference>
<dbReference type="Pfam" id="PF00691">
    <property type="entry name" value="OmpA"/>
    <property type="match status" value="1"/>
</dbReference>
<dbReference type="InterPro" id="IPR036737">
    <property type="entry name" value="OmpA-like_sf"/>
</dbReference>
<evidence type="ECO:0000256" key="2">
    <source>
        <dbReference type="ARBA" id="ARBA00023136"/>
    </source>
</evidence>
<dbReference type="PROSITE" id="PS51318">
    <property type="entry name" value="TAT"/>
    <property type="match status" value="1"/>
</dbReference>
<evidence type="ECO:0000313" key="3">
    <source>
        <dbReference type="EMBL" id="QBP10403.1"/>
    </source>
</evidence>
<dbReference type="PRINTS" id="PR01021">
    <property type="entry name" value="OMPADOMAIN"/>
</dbReference>
<dbReference type="GeneID" id="60821181"/>
<comment type="subcellular location">
    <subcellularLocation>
        <location evidence="1">Cell outer membrane</location>
    </subcellularLocation>
</comment>
<dbReference type="Proteomes" id="UP000253772">
    <property type="component" value="Chromosome c1"/>
</dbReference>
<dbReference type="PROSITE" id="PS51123">
    <property type="entry name" value="OMPA_2"/>
    <property type="match status" value="1"/>
</dbReference>
<dbReference type="SUPFAM" id="SSF103088">
    <property type="entry name" value="OmpA-like"/>
    <property type="match status" value="1"/>
</dbReference>
<protein>
    <submittedName>
        <fullName evidence="3">OmpA family protein</fullName>
    </submittedName>
</protein>
<dbReference type="CDD" id="cd07185">
    <property type="entry name" value="OmpA_C-like"/>
    <property type="match status" value="1"/>
</dbReference>
<dbReference type="PANTHER" id="PTHR30329">
    <property type="entry name" value="STATOR ELEMENT OF FLAGELLAR MOTOR COMPLEX"/>
    <property type="match status" value="1"/>
</dbReference>
<name>A0A132HL84_9BURK</name>
<dbReference type="PRINTS" id="PR01023">
    <property type="entry name" value="NAFLGMOTY"/>
</dbReference>
<dbReference type="InterPro" id="IPR006665">
    <property type="entry name" value="OmpA-like"/>
</dbReference>
<evidence type="ECO:0000256" key="1">
    <source>
        <dbReference type="ARBA" id="ARBA00004442"/>
    </source>
</evidence>
<dbReference type="PANTHER" id="PTHR30329:SF17">
    <property type="entry name" value="LIPOPROTEIN YFIB-RELATED"/>
    <property type="match status" value="1"/>
</dbReference>
<gene>
    <name evidence="3" type="ORF">DDF84_011885</name>
</gene>
<dbReference type="OMA" id="TDEGWAF"/>
<dbReference type="RefSeq" id="WP_008651927.1">
    <property type="nucleotide sequence ID" value="NZ_CP026544.1"/>
</dbReference>
<dbReference type="InterPro" id="IPR050330">
    <property type="entry name" value="Bact_OuterMem_StrucFunc"/>
</dbReference>
<sequence>MRAPSRPRRAFLLTTLAGLGALALSGCASPAHKLTPAQIAVLKNQGFMLTGNGWELVMPDKVLFGFDDDTVSAEQQNALARVARTLRDAGIDALRVDGHTDNVGTIEYNQQLSMRRAEAVARVLLTCGFARDHLDVRGFGKTRPIADNGTALGRAENRRVAIIVTVE</sequence>
<dbReference type="OrthoDB" id="9782229at2"/>
<dbReference type="GO" id="GO:0009279">
    <property type="term" value="C:cell outer membrane"/>
    <property type="evidence" value="ECO:0007669"/>
    <property type="project" value="UniProtKB-SubCell"/>
</dbReference>
<organism evidence="3 4">
    <name type="scientific">Cupriavidus metallidurans</name>
    <dbReference type="NCBI Taxonomy" id="119219"/>
    <lineage>
        <taxon>Bacteria</taxon>
        <taxon>Pseudomonadati</taxon>
        <taxon>Pseudomonadota</taxon>
        <taxon>Betaproteobacteria</taxon>
        <taxon>Burkholderiales</taxon>
        <taxon>Burkholderiaceae</taxon>
        <taxon>Cupriavidus</taxon>
    </lineage>
</organism>